<reference evidence="2 3" key="1">
    <citation type="submission" date="2022-06" db="EMBL/GenBank/DDBJ databases">
        <authorList>
            <person name="So Y."/>
        </authorList>
    </citation>
    <scope>NUCLEOTIDE SEQUENCE [LARGE SCALE GENOMIC DNA]</scope>
    <source>
        <strain evidence="2 3">STR3</strain>
    </source>
</reference>
<protein>
    <recommendedName>
        <fullName evidence="4">DUF2029 domain-containing protein</fullName>
    </recommendedName>
</protein>
<gene>
    <name evidence="2" type="ORF">NCI01_15210</name>
</gene>
<evidence type="ECO:0000313" key="2">
    <source>
        <dbReference type="EMBL" id="MCP3423151.1"/>
    </source>
</evidence>
<feature type="transmembrane region" description="Helical" evidence="1">
    <location>
        <begin position="175"/>
        <end position="192"/>
    </location>
</feature>
<sequence length="236" mass="25682">MSTLRFFDQPDHQRRIGRLAWVMAWVGLVVGQLHALSRVATRDGAGDLDEGYMQVWSEPASTALAPLLDWSSPNVVYLTYGKIWGPVVGAATLAAFVVHRRRSAAGFRGAERWAWRITLTALSLATLGCFAEYWTQWGSGNEELLEAVFIVLVPVLLLTLASSSFLGIVLIRRGLGLPAWLLALTLPGLFVISEVTSLGSVFLPIAFAFGILGRRIAREPHSTTAVSSSRTAPVVH</sequence>
<feature type="transmembrane region" description="Helical" evidence="1">
    <location>
        <begin position="83"/>
        <end position="101"/>
    </location>
</feature>
<keyword evidence="1" id="KW-0472">Membrane</keyword>
<evidence type="ECO:0000313" key="3">
    <source>
        <dbReference type="Proteomes" id="UP001204524"/>
    </source>
</evidence>
<keyword evidence="3" id="KW-1185">Reference proteome</keyword>
<comment type="caution">
    <text evidence="2">The sequence shown here is derived from an EMBL/GenBank/DDBJ whole genome shotgun (WGS) entry which is preliminary data.</text>
</comment>
<feature type="transmembrane region" description="Helical" evidence="1">
    <location>
        <begin position="113"/>
        <end position="135"/>
    </location>
</feature>
<dbReference type="RefSeq" id="WP_254182346.1">
    <property type="nucleotide sequence ID" value="NZ_JANARS010000006.1"/>
</dbReference>
<keyword evidence="1" id="KW-1133">Transmembrane helix</keyword>
<organism evidence="2 3">
    <name type="scientific">Nocardioides pinisoli</name>
    <dbReference type="NCBI Taxonomy" id="2950279"/>
    <lineage>
        <taxon>Bacteria</taxon>
        <taxon>Bacillati</taxon>
        <taxon>Actinomycetota</taxon>
        <taxon>Actinomycetes</taxon>
        <taxon>Propionibacteriales</taxon>
        <taxon>Nocardioidaceae</taxon>
        <taxon>Nocardioides</taxon>
    </lineage>
</organism>
<evidence type="ECO:0008006" key="4">
    <source>
        <dbReference type="Google" id="ProtNLM"/>
    </source>
</evidence>
<accession>A0ABT1KZE8</accession>
<dbReference type="Proteomes" id="UP001204524">
    <property type="component" value="Unassembled WGS sequence"/>
</dbReference>
<keyword evidence="1" id="KW-0812">Transmembrane</keyword>
<dbReference type="EMBL" id="JANARS010000006">
    <property type="protein sequence ID" value="MCP3423151.1"/>
    <property type="molecule type" value="Genomic_DNA"/>
</dbReference>
<proteinExistence type="predicted"/>
<feature type="transmembrane region" description="Helical" evidence="1">
    <location>
        <begin position="20"/>
        <end position="40"/>
    </location>
</feature>
<evidence type="ECO:0000256" key="1">
    <source>
        <dbReference type="SAM" id="Phobius"/>
    </source>
</evidence>
<feature type="transmembrane region" description="Helical" evidence="1">
    <location>
        <begin position="147"/>
        <end position="168"/>
    </location>
</feature>
<name>A0ABT1KZE8_9ACTN</name>